<comment type="caution">
    <text evidence="14">The sequence shown here is derived from an EMBL/GenBank/DDBJ whole genome shotgun (WGS) entry which is preliminary data.</text>
</comment>
<dbReference type="PANTHER" id="PTHR30558:SF12">
    <property type="entry name" value="BIOPOLYMER TRANSPORT PROTEIN EXBD"/>
    <property type="match status" value="1"/>
</dbReference>
<evidence type="ECO:0000256" key="10">
    <source>
        <dbReference type="ARBA" id="ARBA00022989"/>
    </source>
</evidence>
<feature type="transmembrane region" description="Helical" evidence="13">
    <location>
        <begin position="35"/>
        <end position="54"/>
    </location>
</feature>
<comment type="function">
    <text evidence="1">Involved in the TonB-dependent energy-dependent transport of various receptor-bound substrates.</text>
</comment>
<dbReference type="InterPro" id="IPR003400">
    <property type="entry name" value="ExbD"/>
</dbReference>
<keyword evidence="7" id="KW-0997">Cell inner membrane</keyword>
<evidence type="ECO:0000256" key="11">
    <source>
        <dbReference type="ARBA" id="ARBA00023136"/>
    </source>
</evidence>
<proteinExistence type="inferred from homology"/>
<evidence type="ECO:0000256" key="9">
    <source>
        <dbReference type="ARBA" id="ARBA00022927"/>
    </source>
</evidence>
<evidence type="ECO:0000256" key="4">
    <source>
        <dbReference type="ARBA" id="ARBA00011471"/>
    </source>
</evidence>
<evidence type="ECO:0000313" key="15">
    <source>
        <dbReference type="Proteomes" id="UP001226867"/>
    </source>
</evidence>
<evidence type="ECO:0000256" key="13">
    <source>
        <dbReference type="SAM" id="Phobius"/>
    </source>
</evidence>
<evidence type="ECO:0000313" key="14">
    <source>
        <dbReference type="EMBL" id="MDP9900371.1"/>
    </source>
</evidence>
<evidence type="ECO:0000256" key="6">
    <source>
        <dbReference type="ARBA" id="ARBA00022475"/>
    </source>
</evidence>
<accession>A0ABT9S7Q1</accession>
<keyword evidence="8 12" id="KW-0812">Transmembrane</keyword>
<dbReference type="Proteomes" id="UP001226867">
    <property type="component" value="Unassembled WGS sequence"/>
</dbReference>
<evidence type="ECO:0000256" key="8">
    <source>
        <dbReference type="ARBA" id="ARBA00022692"/>
    </source>
</evidence>
<dbReference type="PANTHER" id="PTHR30558">
    <property type="entry name" value="EXBD MEMBRANE COMPONENT OF PMF-DRIVEN MACROMOLECULE IMPORT SYSTEM"/>
    <property type="match status" value="1"/>
</dbReference>
<dbReference type="Pfam" id="PF02472">
    <property type="entry name" value="ExbD"/>
    <property type="match status" value="1"/>
</dbReference>
<dbReference type="Gene3D" id="3.30.420.270">
    <property type="match status" value="1"/>
</dbReference>
<comment type="subcellular location">
    <subcellularLocation>
        <location evidence="2">Cell inner membrane</location>
        <topology evidence="2">Single-pass type II membrane protein</topology>
    </subcellularLocation>
    <subcellularLocation>
        <location evidence="12">Cell membrane</location>
        <topology evidence="12">Single-pass type II membrane protein</topology>
    </subcellularLocation>
</comment>
<keyword evidence="15" id="KW-1185">Reference proteome</keyword>
<keyword evidence="10 13" id="KW-1133">Transmembrane helix</keyword>
<keyword evidence="11 13" id="KW-0472">Membrane</keyword>
<name>A0ABT9S7Q1_9BURK</name>
<comment type="similarity">
    <text evidence="3 12">Belongs to the ExbD/TolR family.</text>
</comment>
<sequence length="157" mass="16346">MAFGRTSLGVPASGGGRATGAGGQRPLSDINVTPLVDVMLVLLVIFIITAPLMASSIRLDLPQTDAGRPLATPKFVSLVVDAAGKVFLDDQPVDNAELALRLAQTAASNRETEVQLRADRTVPYGQVVALMGIANKAGLTRIGFVTEAELAPPPTSR</sequence>
<comment type="subunit">
    <text evidence="4">The accessory proteins ExbB and ExbD seem to form a complex with TonB.</text>
</comment>
<organism evidence="14 15">
    <name type="scientific">Variovorax ginsengisoli</name>
    <dbReference type="NCBI Taxonomy" id="363844"/>
    <lineage>
        <taxon>Bacteria</taxon>
        <taxon>Pseudomonadati</taxon>
        <taxon>Pseudomonadota</taxon>
        <taxon>Betaproteobacteria</taxon>
        <taxon>Burkholderiales</taxon>
        <taxon>Comamonadaceae</taxon>
        <taxon>Variovorax</taxon>
    </lineage>
</organism>
<evidence type="ECO:0000256" key="7">
    <source>
        <dbReference type="ARBA" id="ARBA00022519"/>
    </source>
</evidence>
<evidence type="ECO:0000256" key="1">
    <source>
        <dbReference type="ARBA" id="ARBA00003540"/>
    </source>
</evidence>
<keyword evidence="6" id="KW-1003">Cell membrane</keyword>
<keyword evidence="5 12" id="KW-0813">Transport</keyword>
<dbReference type="RefSeq" id="WP_307690174.1">
    <property type="nucleotide sequence ID" value="NZ_JAUSRO010000007.1"/>
</dbReference>
<dbReference type="EMBL" id="JAUSRO010000007">
    <property type="protein sequence ID" value="MDP9900371.1"/>
    <property type="molecule type" value="Genomic_DNA"/>
</dbReference>
<gene>
    <name evidence="14" type="ORF">J2W36_002634</name>
</gene>
<protein>
    <submittedName>
        <fullName evidence="14">Biopolymer transport protein TolR</fullName>
    </submittedName>
</protein>
<evidence type="ECO:0000256" key="5">
    <source>
        <dbReference type="ARBA" id="ARBA00022448"/>
    </source>
</evidence>
<evidence type="ECO:0000256" key="3">
    <source>
        <dbReference type="ARBA" id="ARBA00005811"/>
    </source>
</evidence>
<evidence type="ECO:0000256" key="2">
    <source>
        <dbReference type="ARBA" id="ARBA00004249"/>
    </source>
</evidence>
<evidence type="ECO:0000256" key="12">
    <source>
        <dbReference type="RuleBase" id="RU003879"/>
    </source>
</evidence>
<reference evidence="14 15" key="1">
    <citation type="submission" date="2023-07" db="EMBL/GenBank/DDBJ databases">
        <title>Sorghum-associated microbial communities from plants grown in Nebraska, USA.</title>
        <authorList>
            <person name="Schachtman D."/>
        </authorList>
    </citation>
    <scope>NUCLEOTIDE SEQUENCE [LARGE SCALE GENOMIC DNA]</scope>
    <source>
        <strain evidence="14 15">DS1607</strain>
    </source>
</reference>
<keyword evidence="9 12" id="KW-0653">Protein transport</keyword>